<accession>A0A8J6HJT7</accession>
<name>A0A8J6HJT7_TENMO</name>
<keyword evidence="2" id="KW-1185">Reference proteome</keyword>
<sequence length="103" mass="11137">MGGESSSVGLAARRRPIVLADGAACERREKSTPPPHFERPRAAVDAGRRVGRLLDTRRVRHAPPRPHRSVATLPSFIIAHLPANLFPVLPCRADAVDAKYASA</sequence>
<dbReference type="Proteomes" id="UP000719412">
    <property type="component" value="Unassembled WGS sequence"/>
</dbReference>
<comment type="caution">
    <text evidence="1">The sequence shown here is derived from an EMBL/GenBank/DDBJ whole genome shotgun (WGS) entry which is preliminary data.</text>
</comment>
<dbReference type="AlphaFoldDB" id="A0A8J6HJT7"/>
<dbReference type="EMBL" id="JABDTM020021781">
    <property type="protein sequence ID" value="KAH0816286.1"/>
    <property type="molecule type" value="Genomic_DNA"/>
</dbReference>
<proteinExistence type="predicted"/>
<protein>
    <submittedName>
        <fullName evidence="1">Uncharacterized protein</fullName>
    </submittedName>
</protein>
<reference evidence="1" key="1">
    <citation type="journal article" date="2020" name="J Insects Food Feed">
        <title>The yellow mealworm (Tenebrio molitor) genome: a resource for the emerging insects as food and feed industry.</title>
        <authorList>
            <person name="Eriksson T."/>
            <person name="Andere A."/>
            <person name="Kelstrup H."/>
            <person name="Emery V."/>
            <person name="Picard C."/>
        </authorList>
    </citation>
    <scope>NUCLEOTIDE SEQUENCE</scope>
    <source>
        <strain evidence="1">Stoneville</strain>
        <tissue evidence="1">Whole head</tissue>
    </source>
</reference>
<gene>
    <name evidence="1" type="ORF">GEV33_006507</name>
</gene>
<evidence type="ECO:0000313" key="1">
    <source>
        <dbReference type="EMBL" id="KAH0816286.1"/>
    </source>
</evidence>
<evidence type="ECO:0000313" key="2">
    <source>
        <dbReference type="Proteomes" id="UP000719412"/>
    </source>
</evidence>
<organism evidence="1 2">
    <name type="scientific">Tenebrio molitor</name>
    <name type="common">Yellow mealworm beetle</name>
    <dbReference type="NCBI Taxonomy" id="7067"/>
    <lineage>
        <taxon>Eukaryota</taxon>
        <taxon>Metazoa</taxon>
        <taxon>Ecdysozoa</taxon>
        <taxon>Arthropoda</taxon>
        <taxon>Hexapoda</taxon>
        <taxon>Insecta</taxon>
        <taxon>Pterygota</taxon>
        <taxon>Neoptera</taxon>
        <taxon>Endopterygota</taxon>
        <taxon>Coleoptera</taxon>
        <taxon>Polyphaga</taxon>
        <taxon>Cucujiformia</taxon>
        <taxon>Tenebrionidae</taxon>
        <taxon>Tenebrio</taxon>
    </lineage>
</organism>
<reference evidence="1" key="2">
    <citation type="submission" date="2021-08" db="EMBL/GenBank/DDBJ databases">
        <authorList>
            <person name="Eriksson T."/>
        </authorList>
    </citation>
    <scope>NUCLEOTIDE SEQUENCE</scope>
    <source>
        <strain evidence="1">Stoneville</strain>
        <tissue evidence="1">Whole head</tissue>
    </source>
</reference>